<accession>A0ABP3EHX3</accession>
<dbReference type="InterPro" id="IPR029052">
    <property type="entry name" value="Metallo-depent_PP-like"/>
</dbReference>
<dbReference type="PANTHER" id="PTHR31302:SF20">
    <property type="entry name" value="CONSERVED PROTEIN"/>
    <property type="match status" value="1"/>
</dbReference>
<feature type="domain" description="Calcineurin-like phosphoesterase" evidence="2">
    <location>
        <begin position="68"/>
        <end position="251"/>
    </location>
</feature>
<evidence type="ECO:0000313" key="4">
    <source>
        <dbReference type="Proteomes" id="UP001500967"/>
    </source>
</evidence>
<gene>
    <name evidence="3" type="ORF">GCM10009539_57690</name>
</gene>
<dbReference type="SUPFAM" id="SSF56300">
    <property type="entry name" value="Metallo-dependent phosphatases"/>
    <property type="match status" value="1"/>
</dbReference>
<dbReference type="Pfam" id="PF00149">
    <property type="entry name" value="Metallophos"/>
    <property type="match status" value="1"/>
</dbReference>
<keyword evidence="1" id="KW-0812">Transmembrane</keyword>
<keyword evidence="1" id="KW-0472">Membrane</keyword>
<evidence type="ECO:0000259" key="2">
    <source>
        <dbReference type="Pfam" id="PF00149"/>
    </source>
</evidence>
<feature type="transmembrane region" description="Helical" evidence="1">
    <location>
        <begin position="28"/>
        <end position="46"/>
    </location>
</feature>
<keyword evidence="4" id="KW-1185">Reference proteome</keyword>
<dbReference type="Gene3D" id="3.60.21.10">
    <property type="match status" value="1"/>
</dbReference>
<reference evidence="4" key="1">
    <citation type="journal article" date="2019" name="Int. J. Syst. Evol. Microbiol.">
        <title>The Global Catalogue of Microorganisms (GCM) 10K type strain sequencing project: providing services to taxonomists for standard genome sequencing and annotation.</title>
        <authorList>
            <consortium name="The Broad Institute Genomics Platform"/>
            <consortium name="The Broad Institute Genome Sequencing Center for Infectious Disease"/>
            <person name="Wu L."/>
            <person name="Ma J."/>
        </authorList>
    </citation>
    <scope>NUCLEOTIDE SEQUENCE [LARGE SCALE GENOMIC DNA]</scope>
    <source>
        <strain evidence="4">JCM 10425</strain>
    </source>
</reference>
<dbReference type="InterPro" id="IPR051158">
    <property type="entry name" value="Metallophosphoesterase_sf"/>
</dbReference>
<dbReference type="EMBL" id="BAAAGX010000023">
    <property type="protein sequence ID" value="GAA0263955.1"/>
    <property type="molecule type" value="Genomic_DNA"/>
</dbReference>
<evidence type="ECO:0000256" key="1">
    <source>
        <dbReference type="SAM" id="Phobius"/>
    </source>
</evidence>
<keyword evidence="1" id="KW-1133">Transmembrane helix</keyword>
<name>A0ABP3EHX3_9ACTN</name>
<dbReference type="Proteomes" id="UP001500967">
    <property type="component" value="Unassembled WGS sequence"/>
</dbReference>
<sequence>MSTTLLPGREGFWASAGTLPDMKWGTRLSLGVVGAGAATLLYASAYERRHWTLRRYDVPVLPQDAEPLRILHISDLHMLAGQHSKQTWVRGLEALDPDFVALTGDNLSSADAVPAVLDALGPLLNRPGAFVFGSNDYYGPVPKNPFKYFLRNHKRVHGPSLPWTDLRDALAEAGWADLTNAKATVVAGGRLLELGGVDDPHLKLDDYPAIAGALDPGADLHLGLVHAPEPRVLDQFAADGYDLVLAGHTHGGQLRVPGYGALVTNCGIERDLARGAHRWNGDTWIHVSAGMGTSPYAPIRFACPPEVSLLTLVPRPEHGARDTRARDAAGVS</sequence>
<proteinExistence type="predicted"/>
<evidence type="ECO:0000313" key="3">
    <source>
        <dbReference type="EMBL" id="GAA0263955.1"/>
    </source>
</evidence>
<protein>
    <submittedName>
        <fullName evidence="3">Metallophosphoesterase</fullName>
    </submittedName>
</protein>
<comment type="caution">
    <text evidence="3">The sequence shown here is derived from an EMBL/GenBank/DDBJ whole genome shotgun (WGS) entry which is preliminary data.</text>
</comment>
<dbReference type="PANTHER" id="PTHR31302">
    <property type="entry name" value="TRANSMEMBRANE PROTEIN WITH METALLOPHOSPHOESTERASE DOMAIN-RELATED"/>
    <property type="match status" value="1"/>
</dbReference>
<organism evidence="3 4">
    <name type="scientific">Cryptosporangium japonicum</name>
    <dbReference type="NCBI Taxonomy" id="80872"/>
    <lineage>
        <taxon>Bacteria</taxon>
        <taxon>Bacillati</taxon>
        <taxon>Actinomycetota</taxon>
        <taxon>Actinomycetes</taxon>
        <taxon>Cryptosporangiales</taxon>
        <taxon>Cryptosporangiaceae</taxon>
        <taxon>Cryptosporangium</taxon>
    </lineage>
</organism>
<dbReference type="InterPro" id="IPR004843">
    <property type="entry name" value="Calcineurin-like_PHP"/>
</dbReference>